<keyword evidence="3" id="KW-0732">Signal</keyword>
<evidence type="ECO:0000313" key="4">
    <source>
        <dbReference type="EMBL" id="AVM42006.1"/>
    </source>
</evidence>
<dbReference type="EMBL" id="CP027226">
    <property type="protein sequence ID" value="AVM42006.1"/>
    <property type="molecule type" value="Genomic_DNA"/>
</dbReference>
<feature type="signal peptide" evidence="3">
    <location>
        <begin position="1"/>
        <end position="33"/>
    </location>
</feature>
<evidence type="ECO:0000256" key="2">
    <source>
        <dbReference type="SAM" id="Phobius"/>
    </source>
</evidence>
<dbReference type="AlphaFoldDB" id="A0A2S0KLV9"/>
<evidence type="ECO:0000313" key="5">
    <source>
        <dbReference type="Proteomes" id="UP000237947"/>
    </source>
</evidence>
<reference evidence="5" key="1">
    <citation type="submission" date="2018-02" db="EMBL/GenBank/DDBJ databases">
        <authorList>
            <person name="Holder M.E."/>
            <person name="Ajami N.J."/>
            <person name="Petrosino J.F."/>
        </authorList>
    </citation>
    <scope>NUCLEOTIDE SEQUENCE [LARGE SCALE GENOMIC DNA]</scope>
    <source>
        <strain evidence="5">CCUG 47711</strain>
    </source>
</reference>
<feature type="chain" id="PRO_5015632965" description="NEAT domain-containing protein" evidence="3">
    <location>
        <begin position="34"/>
        <end position="292"/>
    </location>
</feature>
<feature type="region of interest" description="Disordered" evidence="1">
    <location>
        <begin position="141"/>
        <end position="187"/>
    </location>
</feature>
<dbReference type="Proteomes" id="UP000237947">
    <property type="component" value="Chromosome"/>
</dbReference>
<keyword evidence="2" id="KW-1133">Transmembrane helix</keyword>
<name>A0A2S0KLV9_9FIRM</name>
<gene>
    <name evidence="4" type="ORF">C5Q98_01600</name>
</gene>
<dbReference type="KEGG" id="fsa:C5Q98_01600"/>
<feature type="compositionally biased region" description="Basic and acidic residues" evidence="1">
    <location>
        <begin position="171"/>
        <end position="182"/>
    </location>
</feature>
<keyword evidence="5" id="KW-1185">Reference proteome</keyword>
<keyword evidence="2" id="KW-0472">Membrane</keyword>
<protein>
    <recommendedName>
        <fullName evidence="6">NEAT domain-containing protein</fullName>
    </recommendedName>
</protein>
<evidence type="ECO:0000256" key="1">
    <source>
        <dbReference type="SAM" id="MobiDB-lite"/>
    </source>
</evidence>
<evidence type="ECO:0008006" key="6">
    <source>
        <dbReference type="Google" id="ProtNLM"/>
    </source>
</evidence>
<feature type="transmembrane region" description="Helical" evidence="2">
    <location>
        <begin position="250"/>
        <end position="276"/>
    </location>
</feature>
<sequence>MIRNSTVYLKMKRTFPVFILALCLILRATTVFAKTETEDVNVLNLEISKDINSEIIKWNKSMGYIEVPVYLEGINFNILMDETELSSDNYSLNDSKSILYLHSSYLSNLDPGEYKIVIKNLDLEEILKAISLIIKEDQTISSSTANVSDESNSSESIETSNTTSSETEASSSKEEKSLEKVPDITNENNPIVTSKKIVSPVRPEFNKISESSEIKSEPKPNKSTVAKSLDANLNNENSKTSSSSEKSANAIAITGVGAISLPVSGLFFTLSSALIYKKHRDNRNKKTTNNYN</sequence>
<dbReference type="RefSeq" id="WP_106011992.1">
    <property type="nucleotide sequence ID" value="NZ_CP027226.1"/>
</dbReference>
<accession>A0A2S0KLV9</accession>
<feature type="compositionally biased region" description="Low complexity" evidence="1">
    <location>
        <begin position="148"/>
        <end position="170"/>
    </location>
</feature>
<keyword evidence="2" id="KW-0812">Transmembrane</keyword>
<evidence type="ECO:0000256" key="3">
    <source>
        <dbReference type="SAM" id="SignalP"/>
    </source>
</evidence>
<organism evidence="4 5">
    <name type="scientific">Fastidiosipila sanguinis</name>
    <dbReference type="NCBI Taxonomy" id="236753"/>
    <lineage>
        <taxon>Bacteria</taxon>
        <taxon>Bacillati</taxon>
        <taxon>Bacillota</taxon>
        <taxon>Clostridia</taxon>
        <taxon>Eubacteriales</taxon>
        <taxon>Oscillospiraceae</taxon>
        <taxon>Fastidiosipila</taxon>
    </lineage>
</organism>
<proteinExistence type="predicted"/>